<evidence type="ECO:0000256" key="9">
    <source>
        <dbReference type="SAM" id="MobiDB-lite"/>
    </source>
</evidence>
<evidence type="ECO:0000256" key="6">
    <source>
        <dbReference type="ARBA" id="ARBA00022840"/>
    </source>
</evidence>
<dbReference type="STRING" id="556484.B7G2T7"/>
<feature type="domain" description="Helicase C-terminal" evidence="11">
    <location>
        <begin position="462"/>
        <end position="613"/>
    </location>
</feature>
<name>B7G2T7_PHATC</name>
<dbReference type="KEGG" id="pti:PHATRDRAFT_28551"/>
<feature type="domain" description="SANT" evidence="12">
    <location>
        <begin position="809"/>
        <end position="864"/>
    </location>
</feature>
<organism evidence="13 14">
    <name type="scientific">Phaeodactylum tricornutum (strain CCAP 1055/1)</name>
    <dbReference type="NCBI Taxonomy" id="556484"/>
    <lineage>
        <taxon>Eukaryota</taxon>
        <taxon>Sar</taxon>
        <taxon>Stramenopiles</taxon>
        <taxon>Ochrophyta</taxon>
        <taxon>Bacillariophyta</taxon>
        <taxon>Bacillariophyceae</taxon>
        <taxon>Bacillariophycidae</taxon>
        <taxon>Naviculales</taxon>
        <taxon>Phaeodactylaceae</taxon>
        <taxon>Phaeodactylum</taxon>
    </lineage>
</organism>
<keyword evidence="14" id="KW-1185">Reference proteome</keyword>
<dbReference type="SUPFAM" id="SSF46689">
    <property type="entry name" value="Homeodomain-like"/>
    <property type="match status" value="2"/>
</dbReference>
<dbReference type="InterPro" id="IPR009057">
    <property type="entry name" value="Homeodomain-like_sf"/>
</dbReference>
<dbReference type="InParanoid" id="B7G2T7"/>
<evidence type="ECO:0000256" key="3">
    <source>
        <dbReference type="ARBA" id="ARBA00022741"/>
    </source>
</evidence>
<comment type="similarity">
    <text evidence="2">Belongs to the SNF2/RAD54 helicase family. ISWI subfamily.</text>
</comment>
<evidence type="ECO:0000256" key="2">
    <source>
        <dbReference type="ARBA" id="ARBA00009687"/>
    </source>
</evidence>
<dbReference type="InterPro" id="IPR049730">
    <property type="entry name" value="SNF2/RAD54-like_C"/>
</dbReference>
<feature type="compositionally biased region" description="Polar residues" evidence="9">
    <location>
        <begin position="998"/>
        <end position="1007"/>
    </location>
</feature>
<dbReference type="SUPFAM" id="SSF52540">
    <property type="entry name" value="P-loop containing nucleoside triphosphate hydrolases"/>
    <property type="match status" value="2"/>
</dbReference>
<evidence type="ECO:0000256" key="1">
    <source>
        <dbReference type="ARBA" id="ARBA00004123"/>
    </source>
</evidence>
<keyword evidence="6" id="KW-0067">ATP-binding</keyword>
<dbReference type="InterPro" id="IPR036306">
    <property type="entry name" value="ISWI_HAND-dom_sf"/>
</dbReference>
<dbReference type="CDD" id="cd18793">
    <property type="entry name" value="SF2_C_SNF"/>
    <property type="match status" value="1"/>
</dbReference>
<dbReference type="InterPro" id="IPR017884">
    <property type="entry name" value="SANT_dom"/>
</dbReference>
<feature type="region of interest" description="Disordered" evidence="9">
    <location>
        <begin position="981"/>
        <end position="1023"/>
    </location>
</feature>
<dbReference type="GO" id="GO:0034728">
    <property type="term" value="P:nucleosome organization"/>
    <property type="evidence" value="ECO:0007669"/>
    <property type="project" value="TreeGrafter"/>
</dbReference>
<dbReference type="PROSITE" id="PS51194">
    <property type="entry name" value="HELICASE_CTER"/>
    <property type="match status" value="1"/>
</dbReference>
<evidence type="ECO:0000256" key="8">
    <source>
        <dbReference type="ARBA" id="ARBA00023242"/>
    </source>
</evidence>
<dbReference type="SMART" id="SM00490">
    <property type="entry name" value="HELICc"/>
    <property type="match status" value="1"/>
</dbReference>
<protein>
    <submittedName>
        <fullName evidence="13">Imitation switch isoform 1, alias nucleosome remodeling factor 140 kDa subunit</fullName>
    </submittedName>
</protein>
<evidence type="ECO:0000256" key="7">
    <source>
        <dbReference type="ARBA" id="ARBA00023054"/>
    </source>
</evidence>
<dbReference type="FunFam" id="3.40.50.10810:FF:000015">
    <property type="entry name" value="lymphoid-specific helicase isoform X1"/>
    <property type="match status" value="1"/>
</dbReference>
<dbReference type="GO" id="GO:0005524">
    <property type="term" value="F:ATP binding"/>
    <property type="evidence" value="ECO:0007669"/>
    <property type="project" value="UniProtKB-KW"/>
</dbReference>
<keyword evidence="5" id="KW-0347">Helicase</keyword>
<reference evidence="13 14" key="1">
    <citation type="journal article" date="2008" name="Nature">
        <title>The Phaeodactylum genome reveals the evolutionary history of diatom genomes.</title>
        <authorList>
            <person name="Bowler C."/>
            <person name="Allen A.E."/>
            <person name="Badger J.H."/>
            <person name="Grimwood J."/>
            <person name="Jabbari K."/>
            <person name="Kuo A."/>
            <person name="Maheswari U."/>
            <person name="Martens C."/>
            <person name="Maumus F."/>
            <person name="Otillar R.P."/>
            <person name="Rayko E."/>
            <person name="Salamov A."/>
            <person name="Vandepoele K."/>
            <person name="Beszteri B."/>
            <person name="Gruber A."/>
            <person name="Heijde M."/>
            <person name="Katinka M."/>
            <person name="Mock T."/>
            <person name="Valentin K."/>
            <person name="Verret F."/>
            <person name="Berges J.A."/>
            <person name="Brownlee C."/>
            <person name="Cadoret J.P."/>
            <person name="Chiovitti A."/>
            <person name="Choi C.J."/>
            <person name="Coesel S."/>
            <person name="De Martino A."/>
            <person name="Detter J.C."/>
            <person name="Durkin C."/>
            <person name="Falciatore A."/>
            <person name="Fournet J."/>
            <person name="Haruta M."/>
            <person name="Huysman M.J."/>
            <person name="Jenkins B.D."/>
            <person name="Jiroutova K."/>
            <person name="Jorgensen R.E."/>
            <person name="Joubert Y."/>
            <person name="Kaplan A."/>
            <person name="Kroger N."/>
            <person name="Kroth P.G."/>
            <person name="La Roche J."/>
            <person name="Lindquist E."/>
            <person name="Lommer M."/>
            <person name="Martin-Jezequel V."/>
            <person name="Lopez P.J."/>
            <person name="Lucas S."/>
            <person name="Mangogna M."/>
            <person name="McGinnis K."/>
            <person name="Medlin L.K."/>
            <person name="Montsant A."/>
            <person name="Oudot-Le Secq M.P."/>
            <person name="Napoli C."/>
            <person name="Obornik M."/>
            <person name="Parker M.S."/>
            <person name="Petit J.L."/>
            <person name="Porcel B.M."/>
            <person name="Poulsen N."/>
            <person name="Robison M."/>
            <person name="Rychlewski L."/>
            <person name="Rynearson T.A."/>
            <person name="Schmutz J."/>
            <person name="Shapiro H."/>
            <person name="Siaut M."/>
            <person name="Stanley M."/>
            <person name="Sussman M.R."/>
            <person name="Taylor A.R."/>
            <person name="Vardi A."/>
            <person name="von Dassow P."/>
            <person name="Vyverman W."/>
            <person name="Willis A."/>
            <person name="Wyrwicz L.S."/>
            <person name="Rokhsar D.S."/>
            <person name="Weissenbach J."/>
            <person name="Armbrust E.V."/>
            <person name="Green B.R."/>
            <person name="Van de Peer Y."/>
            <person name="Grigoriev I.V."/>
        </authorList>
    </citation>
    <scope>NUCLEOTIDE SEQUENCE [LARGE SCALE GENOMIC DNA]</scope>
    <source>
        <strain evidence="13 14">CCAP 1055/1</strain>
    </source>
</reference>
<feature type="region of interest" description="Disordered" evidence="9">
    <location>
        <begin position="1"/>
        <end position="69"/>
    </location>
</feature>
<dbReference type="InterPro" id="IPR038718">
    <property type="entry name" value="SNF2-like_sf"/>
</dbReference>
<evidence type="ECO:0000259" key="11">
    <source>
        <dbReference type="PROSITE" id="PS51194"/>
    </source>
</evidence>
<evidence type="ECO:0000313" key="14">
    <source>
        <dbReference type="Proteomes" id="UP000000759"/>
    </source>
</evidence>
<evidence type="ECO:0000256" key="5">
    <source>
        <dbReference type="ARBA" id="ARBA00022806"/>
    </source>
</evidence>
<evidence type="ECO:0000259" key="10">
    <source>
        <dbReference type="PROSITE" id="PS51192"/>
    </source>
</evidence>
<dbReference type="eggNOG" id="KOG0385">
    <property type="taxonomic scope" value="Eukaryota"/>
</dbReference>
<keyword evidence="4" id="KW-0378">Hydrolase</keyword>
<dbReference type="OrthoDB" id="5857104at2759"/>
<keyword evidence="7" id="KW-0175">Coiled coil</keyword>
<feature type="compositionally biased region" description="Basic and acidic residues" evidence="9">
    <location>
        <begin position="48"/>
        <end position="64"/>
    </location>
</feature>
<dbReference type="PROSITE" id="PS51293">
    <property type="entry name" value="SANT"/>
    <property type="match status" value="1"/>
</dbReference>
<accession>B7G2T7</accession>
<dbReference type="SMART" id="SM00487">
    <property type="entry name" value="DEXDc"/>
    <property type="match status" value="1"/>
</dbReference>
<dbReference type="GO" id="GO:0005634">
    <property type="term" value="C:nucleus"/>
    <property type="evidence" value="ECO:0007669"/>
    <property type="project" value="UniProtKB-SubCell"/>
</dbReference>
<dbReference type="InterPro" id="IPR015195">
    <property type="entry name" value="SLIDE"/>
</dbReference>
<evidence type="ECO:0000313" key="13">
    <source>
        <dbReference type="EMBL" id="EEC47183.1"/>
    </source>
</evidence>
<dbReference type="GO" id="GO:0003677">
    <property type="term" value="F:DNA binding"/>
    <property type="evidence" value="ECO:0007669"/>
    <property type="project" value="InterPro"/>
</dbReference>
<dbReference type="SUPFAM" id="SSF101224">
    <property type="entry name" value="HAND domain of the nucleosome remodeling ATPase ISWI"/>
    <property type="match status" value="1"/>
</dbReference>
<dbReference type="PROSITE" id="PS51192">
    <property type="entry name" value="HELICASE_ATP_BIND_1"/>
    <property type="match status" value="1"/>
</dbReference>
<dbReference type="GO" id="GO:0140658">
    <property type="term" value="F:ATP-dependent chromatin remodeler activity"/>
    <property type="evidence" value="ECO:0007669"/>
    <property type="project" value="TreeGrafter"/>
</dbReference>
<proteinExistence type="inferred from homology"/>
<dbReference type="InterPro" id="IPR027417">
    <property type="entry name" value="P-loop_NTPase"/>
</dbReference>
<dbReference type="GO" id="GO:0031491">
    <property type="term" value="F:nucleosome binding"/>
    <property type="evidence" value="ECO:0007669"/>
    <property type="project" value="InterPro"/>
</dbReference>
<dbReference type="AlphaFoldDB" id="B7G2T7"/>
<feature type="compositionally biased region" description="Acidic residues" evidence="9">
    <location>
        <begin position="1"/>
        <end position="24"/>
    </location>
</feature>
<dbReference type="Pfam" id="PF00176">
    <property type="entry name" value="SNF2-rel_dom"/>
    <property type="match status" value="1"/>
</dbReference>
<feature type="domain" description="Helicase ATP-binding" evidence="10">
    <location>
        <begin position="161"/>
        <end position="332"/>
    </location>
</feature>
<dbReference type="InterPro" id="IPR000330">
    <property type="entry name" value="SNF2_N"/>
</dbReference>
<gene>
    <name evidence="13" type="primary">NURF-140</name>
    <name evidence="13" type="ORF">PHATRDRAFT_28551</name>
</gene>
<keyword evidence="8" id="KW-0539">Nucleus</keyword>
<evidence type="ECO:0000256" key="4">
    <source>
        <dbReference type="ARBA" id="ARBA00022801"/>
    </source>
</evidence>
<sequence>MEGMDLEDDDGQVDEAGDDEEATESDNAPVENEEDFAALATEEAQEMEEARRERTELMAAEQKKAMGSNPQPLTAAERLEYILAQSDVFAHFLAGSVAAGSKKGKGSRGKKGRMTEAEEDAQLLKSAQSKRRVIRVDQQPSNLAPHCRMHPYQLEGLNWLIKLHDHGINGILADEMGLGKTLQTISLLAYLRESRGVRGAHMVIVPKSVVGNWIREFKKWCPSIKAIRMGGTKDERQKFVTEDLPLDPNTGKRKFDVLVTSYEGLLREKGKLSRIPWKYVIIDEAHRIKNENSSLSKVVRTMKTEFRLLITGTPLQNNLRELWALLNFLMPDIFGDAEQFDEWFSLTDASGKENVIKKLHTILRPFMLRRVKKDVATSLPPKKETKLYIGLTKMQQEWYVRCLQKDAHELNKLGGPDRNRLLNVLMQLRKVCNHPYLFDGAEQGPPYIDGPHLWENSGKMQLMHKLLPKLQAKGSRVLIFCQMTRVLDILEDYFRLTKLEYCRIDGNTDGERRDSQMDEFNAEGSSKFAFLLSTRAGGLGINLATADIVILYDSDWNPQVDLQAMDRAHRIGQTKPVQVFRFVTEGTVEEKIIERADRKLFLDAAVIQQGRLAEQHSSLEKGDLMKMVRFGADQILSGTGGTYTDEDIDALIARGEERTTEMQAKLQTDAQHNLANFSLMAEDEGGTDTFSFGGKNYRDSEKSAGNFINLPQRQRKRNYDLSGSTGNTGLSGSMKAHAADAAAKKKRKGPALHDYQLFNMSRLHALIEKERALAREELLQLAHAKEQGLDTSFVLSSKEEAERRSLLAEGFPDWSRKDFRSFCLSLERHGRYDFNSIAQDVLRETDKDLQEVQRYFVAFFTNYTRINDWQKILDKIERGEKKILRLRQIRDAIQEKVERHLEDAISYGSSGRGRGYQEEEDAFLVCMMYRHGYGAAERIRMEIRRAWQFRFDWYFKSRSAQEIQKRCDMLVRVVERDNAEVREKEAEEERKQERDSFTVPTPQSAKDSFQKVPEGAVAQFASN</sequence>
<dbReference type="PaxDb" id="2850-Phatr28551"/>
<dbReference type="FunFam" id="3.40.50.300:FF:000082">
    <property type="entry name" value="ISWI chromatin remodeling complex ATPase ISW1"/>
    <property type="match status" value="1"/>
</dbReference>
<feature type="compositionally biased region" description="Basic and acidic residues" evidence="9">
    <location>
        <begin position="981"/>
        <end position="996"/>
    </location>
</feature>
<dbReference type="Proteomes" id="UP000000759">
    <property type="component" value="Chromosome 12"/>
</dbReference>
<dbReference type="GO" id="GO:0004386">
    <property type="term" value="F:helicase activity"/>
    <property type="evidence" value="ECO:0007669"/>
    <property type="project" value="UniProtKB-KW"/>
</dbReference>
<dbReference type="GO" id="GO:0042393">
    <property type="term" value="F:histone binding"/>
    <property type="evidence" value="ECO:0007669"/>
    <property type="project" value="TreeGrafter"/>
</dbReference>
<comment type="subcellular location">
    <subcellularLocation>
        <location evidence="1">Nucleus</location>
    </subcellularLocation>
</comment>
<dbReference type="InterPro" id="IPR014001">
    <property type="entry name" value="Helicase_ATP-bd"/>
</dbReference>
<dbReference type="InterPro" id="IPR001650">
    <property type="entry name" value="Helicase_C-like"/>
</dbReference>
<dbReference type="GO" id="GO:0000785">
    <property type="term" value="C:chromatin"/>
    <property type="evidence" value="ECO:0007669"/>
    <property type="project" value="TreeGrafter"/>
</dbReference>
<dbReference type="Pfam" id="PF09111">
    <property type="entry name" value="SLIDE"/>
    <property type="match status" value="1"/>
</dbReference>
<dbReference type="Gene3D" id="3.40.50.300">
    <property type="entry name" value="P-loop containing nucleotide triphosphate hydrolases"/>
    <property type="match status" value="1"/>
</dbReference>
<dbReference type="RefSeq" id="XP_002181260.1">
    <property type="nucleotide sequence ID" value="XM_002181224.1"/>
</dbReference>
<dbReference type="EMBL" id="CM000614">
    <property type="protein sequence ID" value="EEC47183.1"/>
    <property type="molecule type" value="Genomic_DNA"/>
</dbReference>
<dbReference type="GeneID" id="7201969"/>
<keyword evidence="3" id="KW-0547">Nucleotide-binding</keyword>
<dbReference type="Gene3D" id="3.40.50.10810">
    <property type="entry name" value="Tandem AAA-ATPase domain"/>
    <property type="match status" value="1"/>
</dbReference>
<reference evidence="14" key="2">
    <citation type="submission" date="2008-08" db="EMBL/GenBank/DDBJ databases">
        <authorList>
            <consortium name="Diatom Consortium"/>
            <person name="Grigoriev I."/>
            <person name="Grimwood J."/>
            <person name="Kuo A."/>
            <person name="Otillar R.P."/>
            <person name="Salamov A."/>
            <person name="Detter J.C."/>
            <person name="Lindquist E."/>
            <person name="Shapiro H."/>
            <person name="Lucas S."/>
            <person name="Glavina del Rio T."/>
            <person name="Pitluck S."/>
            <person name="Rokhsar D."/>
            <person name="Bowler C."/>
        </authorList>
    </citation>
    <scope>GENOME REANNOTATION</scope>
    <source>
        <strain evidence="14">CCAP 1055/1</strain>
    </source>
</reference>
<dbReference type="GO" id="GO:0016887">
    <property type="term" value="F:ATP hydrolysis activity"/>
    <property type="evidence" value="ECO:0007669"/>
    <property type="project" value="TreeGrafter"/>
</dbReference>
<dbReference type="Gene3D" id="1.10.10.60">
    <property type="entry name" value="Homeodomain-like"/>
    <property type="match status" value="2"/>
</dbReference>
<dbReference type="PANTHER" id="PTHR45623:SF49">
    <property type="entry name" value="SWI_SNF-RELATED MATRIX-ASSOCIATED ACTIN-DEPENDENT REGULATOR OF CHROMATIN SUBFAMILY A MEMBER 5"/>
    <property type="match status" value="1"/>
</dbReference>
<evidence type="ECO:0000259" key="12">
    <source>
        <dbReference type="PROSITE" id="PS51293"/>
    </source>
</evidence>
<dbReference type="Pfam" id="PF00271">
    <property type="entry name" value="Helicase_C"/>
    <property type="match status" value="1"/>
</dbReference>
<dbReference type="PANTHER" id="PTHR45623">
    <property type="entry name" value="CHROMODOMAIN-HELICASE-DNA-BINDING PROTEIN 3-RELATED-RELATED"/>
    <property type="match status" value="1"/>
</dbReference>